<dbReference type="InterPro" id="IPR036390">
    <property type="entry name" value="WH_DNA-bd_sf"/>
</dbReference>
<dbReference type="RefSeq" id="WP_151424536.1">
    <property type="nucleotide sequence ID" value="NZ_WBJX01000005.1"/>
</dbReference>
<protein>
    <submittedName>
        <fullName evidence="2">MarR family transcriptional regulator</fullName>
    </submittedName>
</protein>
<name>A0A7J5AZ39_9MICO</name>
<dbReference type="Gene3D" id="1.10.10.10">
    <property type="entry name" value="Winged helix-like DNA-binding domain superfamily/Winged helix DNA-binding domain"/>
    <property type="match status" value="1"/>
</dbReference>
<dbReference type="PRINTS" id="PR00598">
    <property type="entry name" value="HTHMARR"/>
</dbReference>
<dbReference type="InterPro" id="IPR039422">
    <property type="entry name" value="MarR/SlyA-like"/>
</dbReference>
<dbReference type="GO" id="GO:0006950">
    <property type="term" value="P:response to stress"/>
    <property type="evidence" value="ECO:0007669"/>
    <property type="project" value="TreeGrafter"/>
</dbReference>
<dbReference type="PROSITE" id="PS50995">
    <property type="entry name" value="HTH_MARR_2"/>
    <property type="match status" value="1"/>
</dbReference>
<keyword evidence="3" id="KW-1185">Reference proteome</keyword>
<dbReference type="PANTHER" id="PTHR33164">
    <property type="entry name" value="TRANSCRIPTIONAL REGULATOR, MARR FAMILY"/>
    <property type="match status" value="1"/>
</dbReference>
<accession>A0A7J5AZ39</accession>
<organism evidence="2 3">
    <name type="scientific">Pseudoclavibacter terrae</name>
    <dbReference type="NCBI Taxonomy" id="1530195"/>
    <lineage>
        <taxon>Bacteria</taxon>
        <taxon>Bacillati</taxon>
        <taxon>Actinomycetota</taxon>
        <taxon>Actinomycetes</taxon>
        <taxon>Micrococcales</taxon>
        <taxon>Microbacteriaceae</taxon>
        <taxon>Pseudoclavibacter</taxon>
    </lineage>
</organism>
<dbReference type="InterPro" id="IPR000835">
    <property type="entry name" value="HTH_MarR-typ"/>
</dbReference>
<dbReference type="EMBL" id="WBJX01000005">
    <property type="protein sequence ID" value="KAB1636817.1"/>
    <property type="molecule type" value="Genomic_DNA"/>
</dbReference>
<dbReference type="SUPFAM" id="SSF46785">
    <property type="entry name" value="Winged helix' DNA-binding domain"/>
    <property type="match status" value="1"/>
</dbReference>
<proteinExistence type="predicted"/>
<dbReference type="GO" id="GO:0003700">
    <property type="term" value="F:DNA-binding transcription factor activity"/>
    <property type="evidence" value="ECO:0007669"/>
    <property type="project" value="InterPro"/>
</dbReference>
<dbReference type="OrthoDB" id="8635520at2"/>
<evidence type="ECO:0000313" key="3">
    <source>
        <dbReference type="Proteomes" id="UP000490386"/>
    </source>
</evidence>
<evidence type="ECO:0000259" key="1">
    <source>
        <dbReference type="PROSITE" id="PS50995"/>
    </source>
</evidence>
<feature type="domain" description="HTH marR-type" evidence="1">
    <location>
        <begin position="1"/>
        <end position="149"/>
    </location>
</feature>
<dbReference type="SMART" id="SM00347">
    <property type="entry name" value="HTH_MARR"/>
    <property type="match status" value="1"/>
</dbReference>
<reference evidence="2 3" key="1">
    <citation type="submission" date="2019-09" db="EMBL/GenBank/DDBJ databases">
        <title>Phylogeny of genus Pseudoclavibacter and closely related genus.</title>
        <authorList>
            <person name="Li Y."/>
        </authorList>
    </citation>
    <scope>NUCLEOTIDE SEQUENCE [LARGE SCALE GENOMIC DNA]</scope>
    <source>
        <strain evidence="2 3">THG-MD12</strain>
    </source>
</reference>
<dbReference type="Pfam" id="PF12802">
    <property type="entry name" value="MarR_2"/>
    <property type="match status" value="1"/>
</dbReference>
<dbReference type="Proteomes" id="UP000490386">
    <property type="component" value="Unassembled WGS sequence"/>
</dbReference>
<dbReference type="PANTHER" id="PTHR33164:SF99">
    <property type="entry name" value="MARR FAMILY REGULATORY PROTEIN"/>
    <property type="match status" value="1"/>
</dbReference>
<comment type="caution">
    <text evidence="2">The sequence shown here is derived from an EMBL/GenBank/DDBJ whole genome shotgun (WGS) entry which is preliminary data.</text>
</comment>
<dbReference type="AlphaFoldDB" id="A0A7J5AZ39"/>
<evidence type="ECO:0000313" key="2">
    <source>
        <dbReference type="EMBL" id="KAB1636817.1"/>
    </source>
</evidence>
<gene>
    <name evidence="2" type="ORF">F8O03_14725</name>
</gene>
<sequence length="163" mass="17873">MNASPRTQISAEDLRVWRGFIETTGVLNSRLASRMQSESSLSTGDYGVLLALREAPGRSLRSSELAASVGWERSRLSHQLGRMEKRGLLRRDPCPEDTRGSVVSLTEEGATAFRRGSVPHLKAVQELFLDALSPEQLAQVEALTDTIRGHLGLDRSKDGSDLD</sequence>
<dbReference type="InterPro" id="IPR036388">
    <property type="entry name" value="WH-like_DNA-bd_sf"/>
</dbReference>